<dbReference type="RefSeq" id="XP_067802921.1">
    <property type="nucleotide sequence ID" value="XM_067947699.1"/>
</dbReference>
<protein>
    <submittedName>
        <fullName evidence="1">Uncharacterized protein</fullName>
    </submittedName>
</protein>
<name>A0AAD9PJM9_9APIC</name>
<evidence type="ECO:0000313" key="1">
    <source>
        <dbReference type="EMBL" id="KAK2196079.1"/>
    </source>
</evidence>
<organism evidence="1 2">
    <name type="scientific">Babesia duncani</name>
    <dbReference type="NCBI Taxonomy" id="323732"/>
    <lineage>
        <taxon>Eukaryota</taxon>
        <taxon>Sar</taxon>
        <taxon>Alveolata</taxon>
        <taxon>Apicomplexa</taxon>
        <taxon>Aconoidasida</taxon>
        <taxon>Piroplasmida</taxon>
        <taxon>Babesiidae</taxon>
        <taxon>Babesia</taxon>
    </lineage>
</organism>
<dbReference type="Proteomes" id="UP001214638">
    <property type="component" value="Unassembled WGS sequence"/>
</dbReference>
<sequence>MKLNGISMMVLTTSLVKCGKYETLHIQLPFGCENNEHIKIIENGVKNVFDARYIEGSKGYMIRSVKYLDKTLFTISKKCDHDIKRRIIIHTITSSGIFVRVRSIYKKREKNEYYKVDSVSYIRLVDNWDYMMLTRPDRYQKQIGLVPYPIELVVFLPIFKNYPSDVVYACNEHWFWRVLRRRKRSPRGNGILYRNFEIKKIKPLKKISISYPKRGFYKVNKQLYYNMLKQNDMMKQQSTFNCNKTPTECRYQTDCVTPLHSVLAYLKLPRTSNMLYNIS</sequence>
<gene>
    <name evidence="1" type="ORF">BdWA1_002679</name>
</gene>
<dbReference type="GeneID" id="94336976"/>
<dbReference type="KEGG" id="bdw:94336976"/>
<dbReference type="EMBL" id="JALLKP010000003">
    <property type="protein sequence ID" value="KAK2196079.1"/>
    <property type="molecule type" value="Genomic_DNA"/>
</dbReference>
<reference evidence="1" key="1">
    <citation type="journal article" date="2023" name="Nat. Microbiol.">
        <title>Babesia duncani multi-omics identifies virulence factors and drug targets.</title>
        <authorList>
            <person name="Singh P."/>
            <person name="Lonardi S."/>
            <person name="Liang Q."/>
            <person name="Vydyam P."/>
            <person name="Khabirova E."/>
            <person name="Fang T."/>
            <person name="Gihaz S."/>
            <person name="Thekkiniath J."/>
            <person name="Munshi M."/>
            <person name="Abel S."/>
            <person name="Ciampossin L."/>
            <person name="Batugedara G."/>
            <person name="Gupta M."/>
            <person name="Lu X.M."/>
            <person name="Lenz T."/>
            <person name="Chakravarty S."/>
            <person name="Cornillot E."/>
            <person name="Hu Y."/>
            <person name="Ma W."/>
            <person name="Gonzalez L.M."/>
            <person name="Sanchez S."/>
            <person name="Estrada K."/>
            <person name="Sanchez-Flores A."/>
            <person name="Montero E."/>
            <person name="Harb O.S."/>
            <person name="Le Roch K.G."/>
            <person name="Mamoun C.B."/>
        </authorList>
    </citation>
    <scope>NUCLEOTIDE SEQUENCE</scope>
    <source>
        <strain evidence="1">WA1</strain>
    </source>
</reference>
<proteinExistence type="predicted"/>
<keyword evidence="2" id="KW-1185">Reference proteome</keyword>
<accession>A0AAD9PJM9</accession>
<comment type="caution">
    <text evidence="1">The sequence shown here is derived from an EMBL/GenBank/DDBJ whole genome shotgun (WGS) entry which is preliminary data.</text>
</comment>
<dbReference type="AlphaFoldDB" id="A0AAD9PJM9"/>
<evidence type="ECO:0000313" key="2">
    <source>
        <dbReference type="Proteomes" id="UP001214638"/>
    </source>
</evidence>